<dbReference type="GO" id="GO:0016020">
    <property type="term" value="C:membrane"/>
    <property type="evidence" value="ECO:0007669"/>
    <property type="project" value="UniProtKB-SubCell"/>
</dbReference>
<keyword evidence="3 6" id="KW-1133">Transmembrane helix</keyword>
<dbReference type="Pfam" id="PF13515">
    <property type="entry name" value="FUSC_2"/>
    <property type="match status" value="1"/>
</dbReference>
<keyword evidence="4 6" id="KW-0472">Membrane</keyword>
<evidence type="ECO:0000259" key="7">
    <source>
        <dbReference type="Pfam" id="PF13515"/>
    </source>
</evidence>
<feature type="transmembrane region" description="Helical" evidence="6">
    <location>
        <begin position="200"/>
        <end position="218"/>
    </location>
</feature>
<evidence type="ECO:0000256" key="4">
    <source>
        <dbReference type="ARBA" id="ARBA00023136"/>
    </source>
</evidence>
<protein>
    <recommendedName>
        <fullName evidence="7">Integral membrane bound transporter domain-containing protein</fullName>
    </recommendedName>
</protein>
<accession>A0A4R5C5E0</accession>
<dbReference type="EMBL" id="SMKY01000003">
    <property type="protein sequence ID" value="TDD92144.1"/>
    <property type="molecule type" value="Genomic_DNA"/>
</dbReference>
<feature type="compositionally biased region" description="Low complexity" evidence="5">
    <location>
        <begin position="89"/>
        <end position="100"/>
    </location>
</feature>
<feature type="region of interest" description="Disordered" evidence="5">
    <location>
        <begin position="1"/>
        <end position="135"/>
    </location>
</feature>
<gene>
    <name evidence="8" type="ORF">E1293_01115</name>
</gene>
<feature type="domain" description="Integral membrane bound transporter" evidence="7">
    <location>
        <begin position="164"/>
        <end position="286"/>
    </location>
</feature>
<organism evidence="8 9">
    <name type="scientific">Actinomadura darangshiensis</name>
    <dbReference type="NCBI Taxonomy" id="705336"/>
    <lineage>
        <taxon>Bacteria</taxon>
        <taxon>Bacillati</taxon>
        <taxon>Actinomycetota</taxon>
        <taxon>Actinomycetes</taxon>
        <taxon>Streptosporangiales</taxon>
        <taxon>Thermomonosporaceae</taxon>
        <taxon>Actinomadura</taxon>
    </lineage>
</organism>
<evidence type="ECO:0000256" key="1">
    <source>
        <dbReference type="ARBA" id="ARBA00004141"/>
    </source>
</evidence>
<keyword evidence="2 6" id="KW-0812">Transmembrane</keyword>
<feature type="compositionally biased region" description="Basic residues" evidence="5">
    <location>
        <begin position="43"/>
        <end position="57"/>
    </location>
</feature>
<proteinExistence type="predicted"/>
<reference evidence="8 9" key="1">
    <citation type="submission" date="2019-03" db="EMBL/GenBank/DDBJ databases">
        <title>Draft genome sequences of novel Actinobacteria.</title>
        <authorList>
            <person name="Sahin N."/>
            <person name="Ay H."/>
            <person name="Saygin H."/>
        </authorList>
    </citation>
    <scope>NUCLEOTIDE SEQUENCE [LARGE SCALE GENOMIC DNA]</scope>
    <source>
        <strain evidence="8 9">DSM 45941</strain>
    </source>
</reference>
<evidence type="ECO:0000256" key="5">
    <source>
        <dbReference type="SAM" id="MobiDB-lite"/>
    </source>
</evidence>
<evidence type="ECO:0000256" key="6">
    <source>
        <dbReference type="SAM" id="Phobius"/>
    </source>
</evidence>
<evidence type="ECO:0000256" key="3">
    <source>
        <dbReference type="ARBA" id="ARBA00022989"/>
    </source>
</evidence>
<feature type="transmembrane region" description="Helical" evidence="6">
    <location>
        <begin position="153"/>
        <end position="172"/>
    </location>
</feature>
<dbReference type="OrthoDB" id="3579456at2"/>
<evidence type="ECO:0000313" key="8">
    <source>
        <dbReference type="EMBL" id="TDD92144.1"/>
    </source>
</evidence>
<evidence type="ECO:0000313" key="9">
    <source>
        <dbReference type="Proteomes" id="UP000295578"/>
    </source>
</evidence>
<keyword evidence="9" id="KW-1185">Reference proteome</keyword>
<sequence>MHGGDDRRLRLHRVPPRTDHGRDRPLRRRRPAVLDADQPQRPRLLRVPRRGRPGLRHRLPDGQGGRPHRRRPLPTAGARRPARPRGRLRSGPGRGLIPGPATARRVHPPSGRAVAPAIRSAGRGNRDPVRTGGLRTHLRPFAGRRYWEQRAKLTVKAVLAAVVAWLIAKYGVGHAQPYFAPLAALLGVYPTVVRSLRESLAYAAGFVIGAGLAIPVGLLIGPNALGIAVVVVLAMLASGWRRLGEQASQVAFTALFALLVGGHQVVDYTLPRLADVTVGLVVGLAVNAAVFPPLYLRRGEYAVREMQRAVEDALGTLAEHIIEPGEWDARLEEHESRLAVVQDQARYSLEQGEASMRANPRAKLWGYRPLARDGPGQWPARREMNTLDHATAYIRSIAATLRQTADAEEELSPALEFRHAYAALLRALAGLVRRLPETPDGEALAEAERIQRELEEPHLGSRTDAPGLWDPEKEMLRLSRLLLDGIRTPGP</sequence>
<comment type="subcellular location">
    <subcellularLocation>
        <location evidence="1">Membrane</location>
        <topology evidence="1">Multi-pass membrane protein</topology>
    </subcellularLocation>
</comment>
<name>A0A4R5C5E0_9ACTN</name>
<comment type="caution">
    <text evidence="8">The sequence shown here is derived from an EMBL/GenBank/DDBJ whole genome shotgun (WGS) entry which is preliminary data.</text>
</comment>
<dbReference type="Proteomes" id="UP000295578">
    <property type="component" value="Unassembled WGS sequence"/>
</dbReference>
<feature type="transmembrane region" description="Helical" evidence="6">
    <location>
        <begin position="276"/>
        <end position="296"/>
    </location>
</feature>
<dbReference type="InterPro" id="IPR049453">
    <property type="entry name" value="Memb_transporter_dom"/>
</dbReference>
<evidence type="ECO:0000256" key="2">
    <source>
        <dbReference type="ARBA" id="ARBA00022692"/>
    </source>
</evidence>
<dbReference type="AlphaFoldDB" id="A0A4R5C5E0"/>
<feature type="transmembrane region" description="Helical" evidence="6">
    <location>
        <begin position="250"/>
        <end position="270"/>
    </location>
</feature>